<dbReference type="InterPro" id="IPR002201">
    <property type="entry name" value="Glyco_trans_9"/>
</dbReference>
<protein>
    <submittedName>
        <fullName evidence="3">Glycosyltransferase family 9 protein</fullName>
    </submittedName>
</protein>
<name>A0A516GRS1_9FLAO</name>
<evidence type="ECO:0000313" key="4">
    <source>
        <dbReference type="Proteomes" id="UP000319209"/>
    </source>
</evidence>
<dbReference type="GO" id="GO:0009244">
    <property type="term" value="P:lipopolysaccharide core region biosynthetic process"/>
    <property type="evidence" value="ECO:0007669"/>
    <property type="project" value="TreeGrafter"/>
</dbReference>
<sequence length="384" mass="44713">MKILIIQQKMIGDVLLSTMLCEQLKKNISNSEIHYLINTHTEAIVTNNPYIDRVIFFKEEYKNNKWSFYKFLNKINQEKFDVVIDAYGKLESILVSSFSNADTKISMDKWYTRLLYTKTFKYAKKGHSNLGLAIENRLKLLKPFIAEIDAMKCLPKIHLTKNEILKARIFLEKNNIDFSNPVIMINILGSSIEKTYPLPYMAELIDNIACKGEFTILFNYMPSQLDDALKLYKLCASVTQAKIKFEVYTPSLRSFLAILYHCDAIIGNEGGAINIAKALNIPTFSIFSSWIEQDIWKTFNHIKHHEAVHLKDYLPSLLHNKSRKQLKKDNQDLYNKFKPLLFKDKINRFLHLNIPVKKDTAPTKLLRMKKRELFMKNSLLTQAV</sequence>
<keyword evidence="1" id="KW-0328">Glycosyltransferase</keyword>
<dbReference type="Proteomes" id="UP000319209">
    <property type="component" value="Chromosome"/>
</dbReference>
<organism evidence="3 4">
    <name type="scientific">Formosa sediminum</name>
    <dbReference type="NCBI Taxonomy" id="2594004"/>
    <lineage>
        <taxon>Bacteria</taxon>
        <taxon>Pseudomonadati</taxon>
        <taxon>Bacteroidota</taxon>
        <taxon>Flavobacteriia</taxon>
        <taxon>Flavobacteriales</taxon>
        <taxon>Flavobacteriaceae</taxon>
        <taxon>Formosa</taxon>
    </lineage>
</organism>
<proteinExistence type="predicted"/>
<keyword evidence="4" id="KW-1185">Reference proteome</keyword>
<dbReference type="Gene3D" id="3.40.50.2000">
    <property type="entry name" value="Glycogen Phosphorylase B"/>
    <property type="match status" value="2"/>
</dbReference>
<reference evidence="3 4" key="1">
    <citation type="submission" date="2019-07" db="EMBL/GenBank/DDBJ databases">
        <title>Genome sequencing for Formosa sp. PS13.</title>
        <authorList>
            <person name="Park S.-J."/>
        </authorList>
    </citation>
    <scope>NUCLEOTIDE SEQUENCE [LARGE SCALE GENOMIC DNA]</scope>
    <source>
        <strain evidence="3 4">PS13</strain>
    </source>
</reference>
<dbReference type="SUPFAM" id="SSF53756">
    <property type="entry name" value="UDP-Glycosyltransferase/glycogen phosphorylase"/>
    <property type="match status" value="1"/>
</dbReference>
<dbReference type="CDD" id="cd03789">
    <property type="entry name" value="GT9_LPS_heptosyltransferase"/>
    <property type="match status" value="1"/>
</dbReference>
<dbReference type="KEGG" id="fop:FNB79_09620"/>
<keyword evidence="2 3" id="KW-0808">Transferase</keyword>
<accession>A0A516GRS1</accession>
<dbReference type="InterPro" id="IPR051199">
    <property type="entry name" value="LPS_LOS_Heptosyltrfase"/>
</dbReference>
<gene>
    <name evidence="3" type="ORF">FNB79_09620</name>
</gene>
<dbReference type="PANTHER" id="PTHR30160:SF7">
    <property type="entry name" value="ADP-HEPTOSE--LPS HEPTOSYLTRANSFERASE 2"/>
    <property type="match status" value="1"/>
</dbReference>
<dbReference type="GO" id="GO:0005829">
    <property type="term" value="C:cytosol"/>
    <property type="evidence" value="ECO:0007669"/>
    <property type="project" value="TreeGrafter"/>
</dbReference>
<dbReference type="PANTHER" id="PTHR30160">
    <property type="entry name" value="TETRAACYLDISACCHARIDE 4'-KINASE-RELATED"/>
    <property type="match status" value="1"/>
</dbReference>
<dbReference type="Pfam" id="PF01075">
    <property type="entry name" value="Glyco_transf_9"/>
    <property type="match status" value="1"/>
</dbReference>
<evidence type="ECO:0000313" key="3">
    <source>
        <dbReference type="EMBL" id="QDO94221.1"/>
    </source>
</evidence>
<dbReference type="OrthoDB" id="9772349at2"/>
<dbReference type="EMBL" id="CP041637">
    <property type="protein sequence ID" value="QDO94221.1"/>
    <property type="molecule type" value="Genomic_DNA"/>
</dbReference>
<dbReference type="RefSeq" id="WP_143381108.1">
    <property type="nucleotide sequence ID" value="NZ_CP041637.1"/>
</dbReference>
<evidence type="ECO:0000256" key="2">
    <source>
        <dbReference type="ARBA" id="ARBA00022679"/>
    </source>
</evidence>
<dbReference type="GO" id="GO:0008713">
    <property type="term" value="F:ADP-heptose-lipopolysaccharide heptosyltransferase activity"/>
    <property type="evidence" value="ECO:0007669"/>
    <property type="project" value="TreeGrafter"/>
</dbReference>
<dbReference type="AlphaFoldDB" id="A0A516GRS1"/>
<evidence type="ECO:0000256" key="1">
    <source>
        <dbReference type="ARBA" id="ARBA00022676"/>
    </source>
</evidence>